<dbReference type="AlphaFoldDB" id="A0A0J8R561"/>
<gene>
    <name evidence="1" type="ORF">CISG_01968</name>
</gene>
<name>A0A0J8R561_COCIT</name>
<protein>
    <submittedName>
        <fullName evidence="1">Uncharacterized protein</fullName>
    </submittedName>
</protein>
<sequence length="128" mass="13697">MGCPWWLSELDYCASTGFEPARGPGGRIMCSRHNDALEKKQIRAAGAEFEMRQRSKTGRRQGAVYSGQSSLAAGADQAVVGIARQSVVVSYSATGGEMMLSGDRLWNAEINPCSGATEAEAIRRAAVR</sequence>
<organism evidence="1 2">
    <name type="scientific">Coccidioides immitis RMSCC 3703</name>
    <dbReference type="NCBI Taxonomy" id="454286"/>
    <lineage>
        <taxon>Eukaryota</taxon>
        <taxon>Fungi</taxon>
        <taxon>Dikarya</taxon>
        <taxon>Ascomycota</taxon>
        <taxon>Pezizomycotina</taxon>
        <taxon>Eurotiomycetes</taxon>
        <taxon>Eurotiomycetidae</taxon>
        <taxon>Onygenales</taxon>
        <taxon>Onygenaceae</taxon>
        <taxon>Coccidioides</taxon>
    </lineage>
</organism>
<dbReference type="Proteomes" id="UP000054559">
    <property type="component" value="Unassembled WGS sequence"/>
</dbReference>
<accession>A0A0J8R561</accession>
<evidence type="ECO:0000313" key="2">
    <source>
        <dbReference type="Proteomes" id="UP000054559"/>
    </source>
</evidence>
<evidence type="ECO:0000313" key="1">
    <source>
        <dbReference type="EMBL" id="KMU79550.1"/>
    </source>
</evidence>
<proteinExistence type="predicted"/>
<reference evidence="2" key="1">
    <citation type="journal article" date="2010" name="Genome Res.">
        <title>Population genomic sequencing of Coccidioides fungi reveals recent hybridization and transposon control.</title>
        <authorList>
            <person name="Neafsey D.E."/>
            <person name="Barker B.M."/>
            <person name="Sharpton T.J."/>
            <person name="Stajich J.E."/>
            <person name="Park D.J."/>
            <person name="Whiston E."/>
            <person name="Hung C.-Y."/>
            <person name="McMahan C."/>
            <person name="White J."/>
            <person name="Sykes S."/>
            <person name="Heiman D."/>
            <person name="Young S."/>
            <person name="Zeng Q."/>
            <person name="Abouelleil A."/>
            <person name="Aftuck L."/>
            <person name="Bessette D."/>
            <person name="Brown A."/>
            <person name="FitzGerald M."/>
            <person name="Lui A."/>
            <person name="Macdonald J.P."/>
            <person name="Priest M."/>
            <person name="Orbach M.J."/>
            <person name="Galgiani J.N."/>
            <person name="Kirkland T.N."/>
            <person name="Cole G.T."/>
            <person name="Birren B.W."/>
            <person name="Henn M.R."/>
            <person name="Taylor J.W."/>
            <person name="Rounsley S.D."/>
        </authorList>
    </citation>
    <scope>NUCLEOTIDE SEQUENCE [LARGE SCALE GENOMIC DNA]</scope>
    <source>
        <strain evidence="2">RMSCC 3703</strain>
    </source>
</reference>
<dbReference type="EMBL" id="DS268123">
    <property type="protein sequence ID" value="KMU79550.1"/>
    <property type="molecule type" value="Genomic_DNA"/>
</dbReference>